<dbReference type="Pfam" id="PF07744">
    <property type="entry name" value="SPOC"/>
    <property type="match status" value="1"/>
</dbReference>
<name>A0A1W0WUR1_HYPEX</name>
<dbReference type="Gene3D" id="3.30.70.330">
    <property type="match status" value="3"/>
</dbReference>
<dbReference type="GO" id="GO:0003723">
    <property type="term" value="F:RNA binding"/>
    <property type="evidence" value="ECO:0007669"/>
    <property type="project" value="UniProtKB-UniRule"/>
</dbReference>
<dbReference type="InterPro" id="IPR012921">
    <property type="entry name" value="SPOC_C"/>
</dbReference>
<evidence type="ECO:0000256" key="6">
    <source>
        <dbReference type="PROSITE-ProRule" id="PRU00176"/>
    </source>
</evidence>
<evidence type="ECO:0000313" key="11">
    <source>
        <dbReference type="Proteomes" id="UP000192578"/>
    </source>
</evidence>
<dbReference type="InterPro" id="IPR010912">
    <property type="entry name" value="SPOC_met"/>
</dbReference>
<dbReference type="SUPFAM" id="SSF54928">
    <property type="entry name" value="RNA-binding domain, RBD"/>
    <property type="match status" value="2"/>
</dbReference>
<feature type="domain" description="RRM" evidence="8">
    <location>
        <begin position="285"/>
        <end position="362"/>
    </location>
</feature>
<dbReference type="SUPFAM" id="SSF100939">
    <property type="entry name" value="SPOC domain-like"/>
    <property type="match status" value="1"/>
</dbReference>
<evidence type="ECO:0000256" key="7">
    <source>
        <dbReference type="SAM" id="MobiDB-lite"/>
    </source>
</evidence>
<feature type="compositionally biased region" description="Basic and acidic residues" evidence="7">
    <location>
        <begin position="218"/>
        <end position="228"/>
    </location>
</feature>
<feature type="compositionally biased region" description="Basic and acidic residues" evidence="7">
    <location>
        <begin position="169"/>
        <end position="180"/>
    </location>
</feature>
<evidence type="ECO:0000256" key="4">
    <source>
        <dbReference type="ARBA" id="ARBA00022884"/>
    </source>
</evidence>
<feature type="compositionally biased region" description="Basic and acidic residues" evidence="7">
    <location>
        <begin position="470"/>
        <end position="484"/>
    </location>
</feature>
<dbReference type="PANTHER" id="PTHR23189">
    <property type="entry name" value="RNA RECOGNITION MOTIF-CONTAINING"/>
    <property type="match status" value="1"/>
</dbReference>
<gene>
    <name evidence="10" type="ORF">BV898_06996</name>
</gene>
<sequence>MNEPLRMRGMLPTSARANAHRIEQNRLVLLQQLFAPLLTHPSFTCPVFCPRNQRGGGGGGIAIQHRRELSPVNHSGGGGGAMHLPEGRGLGGGVWLTLGGLPRDWREMDVFRAMEKRYGKVNHVRRSPASDREALVQFVSDSDAKFVWAARQIELYDRNCAVELATSRADPRRQTSRDDSPPPMRGGAGAYSNPRMGMSAGFSSRDHGNMGGMPRRQMSNERAREGWNDRQSFGGNSGGRNGGNYGNGNGNGNGSSNGQHNNASSSVGGQSGPVLLPEEDDKATRTLFVGNLEYGITESMLRSTFSKYGMVQDIDIKRPMQGSGNAYAFVRFLILDMAYRAKVALQGARIGNYPCKIGYGKTNPTTRVWVGNLKYPGTASDLDESRLFEEFDRFGPIKKIDYVRGEHYGYVTFESVSASMQAVTAMRGSQFKINGDRGVTKIRMRVDYAEADDPYLPRSKDGGGSAVRRRRDDSKGKDSGEKLDRRRRASDSKSPSPVPQREREVLKTSSSKRRRSMDAESEPEERQERQPKRQPRDESVSPPPKAVSVKPSSDTKRKVEAKRRAPSETLSKFREKSEPVWKGSITLKSTAYPVVSHLLRGPIGWLNSVLAQGQELQITRRLRLEEDKLKDVTDKINSQESATMICFDAPNRSGGSGKPLKAFQDYLLDKQAAGVITAPQAVMYIFPVCGFASKIVADDMPTLIMPSKAEDATDEDFGLLMVVTSNQDGGVASAD</sequence>
<keyword evidence="4 6" id="KW-0694">RNA-binding</keyword>
<feature type="compositionally biased region" description="Low complexity" evidence="7">
    <location>
        <begin position="256"/>
        <end position="266"/>
    </location>
</feature>
<dbReference type="InterPro" id="IPR012677">
    <property type="entry name" value="Nucleotide-bd_a/b_plait_sf"/>
</dbReference>
<organism evidence="10 11">
    <name type="scientific">Hypsibius exemplaris</name>
    <name type="common">Freshwater tardigrade</name>
    <dbReference type="NCBI Taxonomy" id="2072580"/>
    <lineage>
        <taxon>Eukaryota</taxon>
        <taxon>Metazoa</taxon>
        <taxon>Ecdysozoa</taxon>
        <taxon>Tardigrada</taxon>
        <taxon>Eutardigrada</taxon>
        <taxon>Parachela</taxon>
        <taxon>Hypsibioidea</taxon>
        <taxon>Hypsibiidae</taxon>
        <taxon>Hypsibius</taxon>
    </lineage>
</organism>
<protein>
    <submittedName>
        <fullName evidence="10">RNA-binding protein 15B</fullName>
    </submittedName>
</protein>
<evidence type="ECO:0000256" key="3">
    <source>
        <dbReference type="ARBA" id="ARBA00022553"/>
    </source>
</evidence>
<dbReference type="PROSITE" id="PS50917">
    <property type="entry name" value="SPOC"/>
    <property type="match status" value="1"/>
</dbReference>
<dbReference type="Proteomes" id="UP000192578">
    <property type="component" value="Unassembled WGS sequence"/>
</dbReference>
<comment type="similarity">
    <text evidence="2">Belongs to the RRM Spen family.</text>
</comment>
<evidence type="ECO:0000256" key="1">
    <source>
        <dbReference type="ARBA" id="ARBA00004123"/>
    </source>
</evidence>
<dbReference type="Gene3D" id="2.40.290.10">
    <property type="match status" value="1"/>
</dbReference>
<dbReference type="InterPro" id="IPR016194">
    <property type="entry name" value="SPOC-like_C_dom_sf"/>
</dbReference>
<evidence type="ECO:0000259" key="8">
    <source>
        <dbReference type="PROSITE" id="PS50102"/>
    </source>
</evidence>
<dbReference type="AlphaFoldDB" id="A0A1W0WUR1"/>
<evidence type="ECO:0000256" key="5">
    <source>
        <dbReference type="ARBA" id="ARBA00023242"/>
    </source>
</evidence>
<feature type="compositionally biased region" description="Basic and acidic residues" evidence="7">
    <location>
        <begin position="553"/>
        <end position="576"/>
    </location>
</feature>
<feature type="region of interest" description="Disordered" evidence="7">
    <location>
        <begin position="453"/>
        <end position="576"/>
    </location>
</feature>
<accession>A0A1W0WUR1</accession>
<dbReference type="EMBL" id="MTYJ01000044">
    <property type="protein sequence ID" value="OQV18936.1"/>
    <property type="molecule type" value="Genomic_DNA"/>
</dbReference>
<feature type="region of interest" description="Disordered" evidence="7">
    <location>
        <begin position="166"/>
        <end position="279"/>
    </location>
</feature>
<keyword evidence="5" id="KW-0539">Nucleus</keyword>
<dbReference type="OrthoDB" id="10050565at2759"/>
<dbReference type="GO" id="GO:0005634">
    <property type="term" value="C:nucleus"/>
    <property type="evidence" value="ECO:0007669"/>
    <property type="project" value="UniProtKB-SubCell"/>
</dbReference>
<evidence type="ECO:0000256" key="2">
    <source>
        <dbReference type="ARBA" id="ARBA00005387"/>
    </source>
</evidence>
<feature type="domain" description="SPOC" evidence="9">
    <location>
        <begin position="570"/>
        <end position="726"/>
    </location>
</feature>
<evidence type="ECO:0000259" key="9">
    <source>
        <dbReference type="PROSITE" id="PS50917"/>
    </source>
</evidence>
<dbReference type="SMART" id="SM00360">
    <property type="entry name" value="RRM"/>
    <property type="match status" value="3"/>
</dbReference>
<reference evidence="11" key="1">
    <citation type="submission" date="2017-01" db="EMBL/GenBank/DDBJ databases">
        <title>Comparative genomics of anhydrobiosis in the tardigrade Hypsibius dujardini.</title>
        <authorList>
            <person name="Yoshida Y."/>
            <person name="Koutsovoulos G."/>
            <person name="Laetsch D."/>
            <person name="Stevens L."/>
            <person name="Kumar S."/>
            <person name="Horikawa D."/>
            <person name="Ishino K."/>
            <person name="Komine S."/>
            <person name="Tomita M."/>
            <person name="Blaxter M."/>
            <person name="Arakawa K."/>
        </authorList>
    </citation>
    <scope>NUCLEOTIDE SEQUENCE [LARGE SCALE GENOMIC DNA]</scope>
    <source>
        <strain evidence="11">Z151</strain>
    </source>
</reference>
<feature type="compositionally biased region" description="Gly residues" evidence="7">
    <location>
        <begin position="235"/>
        <end position="255"/>
    </location>
</feature>
<dbReference type="Pfam" id="PF00076">
    <property type="entry name" value="RRM_1"/>
    <property type="match status" value="2"/>
</dbReference>
<keyword evidence="3" id="KW-0597">Phosphoprotein</keyword>
<evidence type="ECO:0000313" key="10">
    <source>
        <dbReference type="EMBL" id="OQV18936.1"/>
    </source>
</evidence>
<proteinExistence type="inferred from homology"/>
<comment type="subcellular location">
    <subcellularLocation>
        <location evidence="1">Nucleus</location>
    </subcellularLocation>
</comment>
<dbReference type="PROSITE" id="PS50102">
    <property type="entry name" value="RRM"/>
    <property type="match status" value="2"/>
</dbReference>
<feature type="compositionally biased region" description="Basic and acidic residues" evidence="7">
    <location>
        <begin position="524"/>
        <end position="539"/>
    </location>
</feature>
<comment type="caution">
    <text evidence="10">The sequence shown here is derived from an EMBL/GenBank/DDBJ whole genome shotgun (WGS) entry which is preliminary data.</text>
</comment>
<dbReference type="InterPro" id="IPR035979">
    <property type="entry name" value="RBD_domain_sf"/>
</dbReference>
<keyword evidence="11" id="KW-1185">Reference proteome</keyword>
<feature type="domain" description="RRM" evidence="8">
    <location>
        <begin position="366"/>
        <end position="451"/>
    </location>
</feature>
<dbReference type="InterPro" id="IPR000504">
    <property type="entry name" value="RRM_dom"/>
</dbReference>